<reference evidence="3 4" key="1">
    <citation type="submission" date="2017-03" db="EMBL/GenBank/DDBJ databases">
        <title>Whole genome sequences of fourteen strains of Bradyrhizobium canariense and one strain of Bradyrhizobium japonicum isolated from Lupinus (Papilionoideae: Genisteae) species in Algeria.</title>
        <authorList>
            <person name="Crovadore J."/>
            <person name="Chekireb D."/>
            <person name="Brachmann A."/>
            <person name="Chablais R."/>
            <person name="Cochard B."/>
            <person name="Lefort F."/>
        </authorList>
    </citation>
    <scope>NUCLEOTIDE SEQUENCE [LARGE SCALE GENOMIC DNA]</scope>
    <source>
        <strain evidence="3 4">UBMAN05</strain>
    </source>
</reference>
<dbReference type="Gene3D" id="1.10.30.50">
    <property type="match status" value="1"/>
</dbReference>
<dbReference type="Pfam" id="PF03235">
    <property type="entry name" value="GmrSD_N"/>
    <property type="match status" value="1"/>
</dbReference>
<evidence type="ECO:0000313" key="4">
    <source>
        <dbReference type="Proteomes" id="UP000193884"/>
    </source>
</evidence>
<comment type="caution">
    <text evidence="3">The sequence shown here is derived from an EMBL/GenBank/DDBJ whole genome shotgun (WGS) entry which is preliminary data.</text>
</comment>
<keyword evidence="4" id="KW-1185">Reference proteome</keyword>
<dbReference type="InterPro" id="IPR003615">
    <property type="entry name" value="HNH_nuc"/>
</dbReference>
<dbReference type="Pfam" id="PF01844">
    <property type="entry name" value="HNH"/>
    <property type="match status" value="1"/>
</dbReference>
<protein>
    <recommendedName>
        <fullName evidence="2">HNH nuclease domain-containing protein</fullName>
    </recommendedName>
</protein>
<dbReference type="EMBL" id="NAFK01000122">
    <property type="protein sequence ID" value="OSJ34534.1"/>
    <property type="molecule type" value="Genomic_DNA"/>
</dbReference>
<dbReference type="PANTHER" id="PTHR39639:SF1">
    <property type="entry name" value="DUF262 DOMAIN-CONTAINING PROTEIN"/>
    <property type="match status" value="1"/>
</dbReference>
<evidence type="ECO:0000256" key="1">
    <source>
        <dbReference type="SAM" id="MobiDB-lite"/>
    </source>
</evidence>
<dbReference type="CDD" id="cd00085">
    <property type="entry name" value="HNHc"/>
    <property type="match status" value="1"/>
</dbReference>
<evidence type="ECO:0000259" key="2">
    <source>
        <dbReference type="SMART" id="SM00507"/>
    </source>
</evidence>
<gene>
    <name evidence="3" type="ORF">BST63_03430</name>
</gene>
<dbReference type="Proteomes" id="UP000193884">
    <property type="component" value="Unassembled WGS sequence"/>
</dbReference>
<feature type="region of interest" description="Disordered" evidence="1">
    <location>
        <begin position="457"/>
        <end position="487"/>
    </location>
</feature>
<evidence type="ECO:0000313" key="3">
    <source>
        <dbReference type="EMBL" id="OSJ34534.1"/>
    </source>
</evidence>
<dbReference type="SMART" id="SM00507">
    <property type="entry name" value="HNHc"/>
    <property type="match status" value="1"/>
</dbReference>
<dbReference type="RefSeq" id="WP_085383439.1">
    <property type="nucleotide sequence ID" value="NZ_NAFJ01000103.1"/>
</dbReference>
<name>A0ABX3XBB1_9BRAD</name>
<dbReference type="InterPro" id="IPR002711">
    <property type="entry name" value="HNH"/>
</dbReference>
<proteinExistence type="predicted"/>
<feature type="domain" description="HNH nuclease" evidence="2">
    <location>
        <begin position="383"/>
        <end position="437"/>
    </location>
</feature>
<dbReference type="InterPro" id="IPR004919">
    <property type="entry name" value="GmrSD_N"/>
</dbReference>
<feature type="compositionally biased region" description="Acidic residues" evidence="1">
    <location>
        <begin position="466"/>
        <end position="478"/>
    </location>
</feature>
<dbReference type="PANTHER" id="PTHR39639">
    <property type="entry name" value="CHROMOSOME 16, WHOLE GENOME SHOTGUN SEQUENCE"/>
    <property type="match status" value="1"/>
</dbReference>
<sequence>MKTDADDLKVRDLLDLKSQQMLVVNPEYQRGSVWTIAQKKKLVDSVLRGYPIPLIYLHHIRQAAGKLVSERYEVIDGQQRINALSDFYEGAFKLFDPNLDEAEARFPDFIKRQQCPWGRRSFHELTEEIKSRFLDTPLRIVRIETHDSNEARDLFVRLQSGMPLNAQEKRDAWPGQFTDFILRLGGKPGLARYPGHDFFNILMGAQKVQDRGKFRQLAAQIAVLYFTRRANTNDSFCDIKAEAVDDFYYENLGFDSESTDARRLFEIFDKLTILLRDQKRSKIIGHEAIHLVLLVDSLIDDYTREWEGGFAAAFDSFRHQFALGKQTRDDVSPGEYWLRYGVHTRVNSDRADAIERRHEFFSAKMRETLDPQLKDPQRLYGALERELIYHRDKKRCAVCGNEVPWPEMEIHHIEEHSKGGETTLQNGALVHRDKCHPKGVAATAAFAKKWAEAKARVASSNVAPLSDDESLDEDDDDSGLSSEVASN</sequence>
<organism evidence="3 4">
    <name type="scientific">Bradyrhizobium canariense</name>
    <dbReference type="NCBI Taxonomy" id="255045"/>
    <lineage>
        <taxon>Bacteria</taxon>
        <taxon>Pseudomonadati</taxon>
        <taxon>Pseudomonadota</taxon>
        <taxon>Alphaproteobacteria</taxon>
        <taxon>Hyphomicrobiales</taxon>
        <taxon>Nitrobacteraceae</taxon>
        <taxon>Bradyrhizobium</taxon>
    </lineage>
</organism>
<accession>A0ABX3XBB1</accession>